<dbReference type="Pfam" id="PF14808">
    <property type="entry name" value="TMEM164"/>
    <property type="match status" value="1"/>
</dbReference>
<reference evidence="2 3" key="1">
    <citation type="submission" date="2019-07" db="EMBL/GenBank/DDBJ databases">
        <title>Quadrisphaera sp. strain DD2A genome sequencing and assembly.</title>
        <authorList>
            <person name="Kim I."/>
        </authorList>
    </citation>
    <scope>NUCLEOTIDE SEQUENCE [LARGE SCALE GENOMIC DNA]</scope>
    <source>
        <strain evidence="2 3">DD2A</strain>
    </source>
</reference>
<feature type="transmembrane region" description="Helical" evidence="1">
    <location>
        <begin position="42"/>
        <end position="61"/>
    </location>
</feature>
<feature type="transmembrane region" description="Helical" evidence="1">
    <location>
        <begin position="73"/>
        <end position="90"/>
    </location>
</feature>
<gene>
    <name evidence="2" type="ORF">FMM08_10535</name>
</gene>
<keyword evidence="3" id="KW-1185">Reference proteome</keyword>
<comment type="caution">
    <text evidence="2">The sequence shown here is derived from an EMBL/GenBank/DDBJ whole genome shotgun (WGS) entry which is preliminary data.</text>
</comment>
<dbReference type="NCBIfam" id="TIGR02206">
    <property type="entry name" value="intg_mem_TP0381"/>
    <property type="match status" value="1"/>
</dbReference>
<dbReference type="AlphaFoldDB" id="A0A5C8ZG41"/>
<accession>A0A5C8ZG41</accession>
<dbReference type="EMBL" id="VKAC01000005">
    <property type="protein sequence ID" value="TXR56504.1"/>
    <property type="molecule type" value="Genomic_DNA"/>
</dbReference>
<feature type="transmembrane region" description="Helical" evidence="1">
    <location>
        <begin position="12"/>
        <end position="30"/>
    </location>
</feature>
<feature type="transmembrane region" description="Helical" evidence="1">
    <location>
        <begin position="95"/>
        <end position="113"/>
    </location>
</feature>
<keyword evidence="1" id="KW-0812">Transmembrane</keyword>
<dbReference type="Proteomes" id="UP000321234">
    <property type="component" value="Unassembled WGS sequence"/>
</dbReference>
<sequence length="232" mass="24630">MSDGFEPFDASHLAALAVGAVGSVVLVVLGRRLRGGVAADRLLRGLAVALLAVTAPLQVLYNLPGSFDVGRTLPVQLCDVASLVVAWALWSRQRWAAALTYFWGFTLVPQAMATPDLATGFPDPVFLLFWAMHLGTVWGAAALVATGIRVGWTDWARSLGLTVVWALAVGALNAALGTNYGYLAAKPRSASVLDLLGPWPVYLLWEALLVAGVWALMALPFALRRHSAAEPS</sequence>
<feature type="transmembrane region" description="Helical" evidence="1">
    <location>
        <begin position="125"/>
        <end position="147"/>
    </location>
</feature>
<protein>
    <submittedName>
        <fullName evidence="2">TIGR02206 family membrane protein</fullName>
    </submittedName>
</protein>
<dbReference type="OrthoDB" id="9813172at2"/>
<evidence type="ECO:0000313" key="3">
    <source>
        <dbReference type="Proteomes" id="UP000321234"/>
    </source>
</evidence>
<organism evidence="2 3">
    <name type="scientific">Quadrisphaera setariae</name>
    <dbReference type="NCBI Taxonomy" id="2593304"/>
    <lineage>
        <taxon>Bacteria</taxon>
        <taxon>Bacillati</taxon>
        <taxon>Actinomycetota</taxon>
        <taxon>Actinomycetes</taxon>
        <taxon>Kineosporiales</taxon>
        <taxon>Kineosporiaceae</taxon>
        <taxon>Quadrisphaera</taxon>
    </lineage>
</organism>
<feature type="transmembrane region" description="Helical" evidence="1">
    <location>
        <begin position="159"/>
        <end position="182"/>
    </location>
</feature>
<name>A0A5C8ZG41_9ACTN</name>
<keyword evidence="1" id="KW-1133">Transmembrane helix</keyword>
<feature type="transmembrane region" description="Helical" evidence="1">
    <location>
        <begin position="202"/>
        <end position="223"/>
    </location>
</feature>
<keyword evidence="1" id="KW-0472">Membrane</keyword>
<evidence type="ECO:0000256" key="1">
    <source>
        <dbReference type="SAM" id="Phobius"/>
    </source>
</evidence>
<dbReference type="RefSeq" id="WP_147926297.1">
    <property type="nucleotide sequence ID" value="NZ_VKAC01000005.1"/>
</dbReference>
<dbReference type="InterPro" id="IPR011737">
    <property type="entry name" value="CHP02206_TP0381"/>
</dbReference>
<proteinExistence type="predicted"/>
<evidence type="ECO:0000313" key="2">
    <source>
        <dbReference type="EMBL" id="TXR56504.1"/>
    </source>
</evidence>